<feature type="active site" description="Proton acceptor" evidence="2">
    <location>
        <position position="71"/>
    </location>
</feature>
<dbReference type="Pfam" id="PF06094">
    <property type="entry name" value="GGACT"/>
    <property type="match status" value="1"/>
</dbReference>
<dbReference type="AlphaFoldDB" id="A0A969PN72"/>
<accession>A0A969PN72</accession>
<evidence type="ECO:0000256" key="1">
    <source>
        <dbReference type="ARBA" id="ARBA00008861"/>
    </source>
</evidence>
<dbReference type="PANTHER" id="PTHR12510:SF4">
    <property type="entry name" value="GAMMA-GLUTAMYLAMINECYCLOTRANSFERASE"/>
    <property type="match status" value="1"/>
</dbReference>
<dbReference type="InterPro" id="IPR013024">
    <property type="entry name" value="GGCT-like"/>
</dbReference>
<dbReference type="CDD" id="cd06661">
    <property type="entry name" value="GGCT_like"/>
    <property type="match status" value="1"/>
</dbReference>
<comment type="caution">
    <text evidence="5">The sequence shown here is derived from an EMBL/GenBank/DDBJ whole genome shotgun (WGS) entry which is preliminary data.</text>
</comment>
<protein>
    <recommendedName>
        <fullName evidence="3">Gamma-glutamylcyclotransferase family protein</fullName>
    </recommendedName>
</protein>
<dbReference type="GO" id="GO:0061929">
    <property type="term" value="F:gamma-glutamylaminecyclotransferase activity"/>
    <property type="evidence" value="ECO:0007669"/>
    <property type="project" value="InterPro"/>
</dbReference>
<evidence type="ECO:0000313" key="6">
    <source>
        <dbReference type="Proteomes" id="UP000752012"/>
    </source>
</evidence>
<gene>
    <name evidence="5" type="ORF">HCN83_06880</name>
</gene>
<name>A0A969PN72_9BACI</name>
<evidence type="ECO:0000256" key="3">
    <source>
        <dbReference type="RuleBase" id="RU367036"/>
    </source>
</evidence>
<proteinExistence type="inferred from homology"/>
<evidence type="ECO:0000259" key="4">
    <source>
        <dbReference type="Pfam" id="PF06094"/>
    </source>
</evidence>
<dbReference type="InterPro" id="IPR039126">
    <property type="entry name" value="GGACT"/>
</dbReference>
<keyword evidence="6" id="KW-1185">Reference proteome</keyword>
<dbReference type="RefSeq" id="WP_168005766.1">
    <property type="nucleotide sequence ID" value="NZ_JAATHJ010000007.1"/>
</dbReference>
<dbReference type="GO" id="GO:0005829">
    <property type="term" value="C:cytosol"/>
    <property type="evidence" value="ECO:0007669"/>
    <property type="project" value="TreeGrafter"/>
</dbReference>
<comment type="similarity">
    <text evidence="1 3">Belongs to the gamma-glutamylcyclotransferase family.</text>
</comment>
<dbReference type="Gene3D" id="3.10.490.10">
    <property type="entry name" value="Gamma-glutamyl cyclotransferase-like"/>
    <property type="match status" value="1"/>
</dbReference>
<dbReference type="InterPro" id="IPR009288">
    <property type="entry name" value="AIG2-like_dom"/>
</dbReference>
<reference evidence="5 6" key="1">
    <citation type="submission" date="2020-03" db="EMBL/GenBank/DDBJ databases">
        <title>Assessment of the enzymatic potential of alkaline-tolerant lipase obtained from Bacillus luteus H11 (technogenic soil) for the bioremediation of saline soils contaminated with petroleum substances.</title>
        <authorList>
            <person name="Kalwasinska A."/>
        </authorList>
    </citation>
    <scope>NUCLEOTIDE SEQUENCE [LARGE SCALE GENOMIC DNA]</scope>
    <source>
        <strain evidence="5 6">H11</strain>
    </source>
</reference>
<sequence>MKLFVYGTLMTGEGNHFFLTKARRLADRARVKGDLYDTGFGYPALVRGDGDVWGELYEVTSELLPAIDELEGFRAGRNWNLYYRTTTDVITNFGLQKALVYYYNKPVQSGNKIYSGDWKARS</sequence>
<dbReference type="EMBL" id="JAATHJ010000007">
    <property type="protein sequence ID" value="NJP37310.1"/>
    <property type="molecule type" value="Genomic_DNA"/>
</dbReference>
<dbReference type="InterPro" id="IPR036568">
    <property type="entry name" value="GGCT-like_sf"/>
</dbReference>
<dbReference type="SUPFAM" id="SSF110857">
    <property type="entry name" value="Gamma-glutamyl cyclotransferase-like"/>
    <property type="match status" value="1"/>
</dbReference>
<evidence type="ECO:0000256" key="2">
    <source>
        <dbReference type="PIRSR" id="PIRSR639126-1"/>
    </source>
</evidence>
<feature type="domain" description="Gamma-glutamylcyclotransferase AIG2-like" evidence="4">
    <location>
        <begin position="3"/>
        <end position="119"/>
    </location>
</feature>
<dbReference type="Proteomes" id="UP000752012">
    <property type="component" value="Unassembled WGS sequence"/>
</dbReference>
<evidence type="ECO:0000313" key="5">
    <source>
        <dbReference type="EMBL" id="NJP37310.1"/>
    </source>
</evidence>
<organism evidence="5 6">
    <name type="scientific">Alkalicoccus luteus</name>
    <dbReference type="NCBI Taxonomy" id="1237094"/>
    <lineage>
        <taxon>Bacteria</taxon>
        <taxon>Bacillati</taxon>
        <taxon>Bacillota</taxon>
        <taxon>Bacilli</taxon>
        <taxon>Bacillales</taxon>
        <taxon>Bacillaceae</taxon>
        <taxon>Alkalicoccus</taxon>
    </lineage>
</organism>
<dbReference type="PANTHER" id="PTHR12510">
    <property type="entry name" value="TROPONIN C-AKIN-1 PROTEIN"/>
    <property type="match status" value="1"/>
</dbReference>